<evidence type="ECO:0000256" key="4">
    <source>
        <dbReference type="ARBA" id="ARBA00022598"/>
    </source>
</evidence>
<dbReference type="Gene3D" id="3.30.930.10">
    <property type="entry name" value="Bira Bifunctional Protein, Domain 2"/>
    <property type="match status" value="1"/>
</dbReference>
<dbReference type="GO" id="GO:0004829">
    <property type="term" value="F:threonine-tRNA ligase activity"/>
    <property type="evidence" value="ECO:0007669"/>
    <property type="project" value="UniProtKB-EC"/>
</dbReference>
<evidence type="ECO:0000256" key="5">
    <source>
        <dbReference type="ARBA" id="ARBA00022741"/>
    </source>
</evidence>
<dbReference type="FunFam" id="3.30.930.10:FF:000039">
    <property type="entry name" value="Threonyl-tRNA synthetase, mitochondrial"/>
    <property type="match status" value="1"/>
</dbReference>
<dbReference type="InterPro" id="IPR036621">
    <property type="entry name" value="Anticodon-bd_dom_sf"/>
</dbReference>
<dbReference type="GO" id="GO:0006338">
    <property type="term" value="P:chromatin remodeling"/>
    <property type="evidence" value="ECO:0007669"/>
    <property type="project" value="InterPro"/>
</dbReference>
<keyword evidence="8" id="KW-0809">Transit peptide</keyword>
<evidence type="ECO:0000256" key="2">
    <source>
        <dbReference type="ARBA" id="ARBA00008226"/>
    </source>
</evidence>
<feature type="region of interest" description="Disordered" evidence="13">
    <location>
        <begin position="29"/>
        <end position="78"/>
    </location>
</feature>
<dbReference type="Gene3D" id="3.40.50.800">
    <property type="entry name" value="Anticodon-binding domain"/>
    <property type="match status" value="1"/>
</dbReference>
<evidence type="ECO:0000256" key="11">
    <source>
        <dbReference type="ARBA" id="ARBA00031900"/>
    </source>
</evidence>
<evidence type="ECO:0000256" key="8">
    <source>
        <dbReference type="ARBA" id="ARBA00022946"/>
    </source>
</evidence>
<evidence type="ECO:0000313" key="16">
    <source>
        <dbReference type="Proteomes" id="UP000669133"/>
    </source>
</evidence>
<dbReference type="GO" id="GO:0070159">
    <property type="term" value="P:mitochondrial threonyl-tRNA aminoacylation"/>
    <property type="evidence" value="ECO:0007669"/>
    <property type="project" value="TreeGrafter"/>
</dbReference>
<dbReference type="InterPro" id="IPR004154">
    <property type="entry name" value="Anticodon-bd"/>
</dbReference>
<dbReference type="GeneID" id="93649473"/>
<sequence length="555" mass="62739">MAAARRLWVKLKLSSKHLARFPRFDAPVPKSILKRITHDERKGASPSISSSQRSSPAPDGTGTPGPSNNTNSTGGAGGSGISQYKINVGLKGDSTSGLTMNSINPALYVLDKSGKPCRRWIKKQKQFKSFTGFKMKYTKYDAQEPRSKDVANVGSKAGDGGVADSTDKFMKNQQIKYGFQEVVTPLIFKTKLWKKSGHWDNYKDDMFKVVGFDMSKEEAVEGSMEEHEYGLKPMNCPSHCMIFAKFDRSYNELPVRYSDFSSLHRNEASGALSGLTRVRRFHQDDGHIFCNVSHIDAEIKNTLNLIKDTYNVFGINEIEYYLSTRPEKYIGEIETWDEAESQLKKVLDEATGKGSWQIREGDGAFYGPKIDVLLTDAFNKKHQVGTIQLDFQLPKRFDLKYVAEDGSRDNQPILIHRAVFGSLERFFAILLDHYQGKWPFWINSRQAVIIPINNTHVEAAEKLQRTLSGDIINTQDPISPLTGFNFHVDVDKRPETVGHRTKDAIQSGYSHIIMIGDRDIANGTFSIRSRDDRKVSNLTADEIYQKFIDLEKKYM</sequence>
<dbReference type="PANTHER" id="PTHR11451">
    <property type="entry name" value="THREONINE-TRNA LIGASE"/>
    <property type="match status" value="1"/>
</dbReference>
<dbReference type="InterPro" id="IPR013175">
    <property type="entry name" value="INO80_su_Ies4"/>
</dbReference>
<dbReference type="CDD" id="cd00771">
    <property type="entry name" value="ThrRS_core"/>
    <property type="match status" value="1"/>
</dbReference>
<dbReference type="InterPro" id="IPR006195">
    <property type="entry name" value="aa-tRNA-synth_II"/>
</dbReference>
<dbReference type="PROSITE" id="PS50862">
    <property type="entry name" value="AA_TRNA_LIGASE_II"/>
    <property type="match status" value="1"/>
</dbReference>
<dbReference type="PRINTS" id="PR01047">
    <property type="entry name" value="TRNASYNTHTHR"/>
</dbReference>
<dbReference type="GO" id="GO:0005759">
    <property type="term" value="C:mitochondrial matrix"/>
    <property type="evidence" value="ECO:0007669"/>
    <property type="project" value="UniProtKB-SubCell"/>
</dbReference>
<evidence type="ECO:0000256" key="9">
    <source>
        <dbReference type="ARBA" id="ARBA00023128"/>
    </source>
</evidence>
<evidence type="ECO:0000313" key="15">
    <source>
        <dbReference type="EMBL" id="KAG5421752.1"/>
    </source>
</evidence>
<keyword evidence="5" id="KW-0547">Nucleotide-binding</keyword>
<keyword evidence="10" id="KW-0030">Aminoacyl-tRNA synthetase</keyword>
<comment type="caution">
    <text evidence="15">The sequence shown here is derived from an EMBL/GenBank/DDBJ whole genome shotgun (WGS) entry which is preliminary data.</text>
</comment>
<comment type="similarity">
    <text evidence="2">Belongs to the class-II aminoacyl-tRNA synthetase family.</text>
</comment>
<comment type="catalytic activity">
    <reaction evidence="12">
        <text>tRNA(Thr) + L-threonine + ATP = L-threonyl-tRNA(Thr) + AMP + diphosphate + H(+)</text>
        <dbReference type="Rhea" id="RHEA:24624"/>
        <dbReference type="Rhea" id="RHEA-COMP:9670"/>
        <dbReference type="Rhea" id="RHEA-COMP:9704"/>
        <dbReference type="ChEBI" id="CHEBI:15378"/>
        <dbReference type="ChEBI" id="CHEBI:30616"/>
        <dbReference type="ChEBI" id="CHEBI:33019"/>
        <dbReference type="ChEBI" id="CHEBI:57926"/>
        <dbReference type="ChEBI" id="CHEBI:78442"/>
        <dbReference type="ChEBI" id="CHEBI:78534"/>
        <dbReference type="ChEBI" id="CHEBI:456215"/>
        <dbReference type="EC" id="6.1.1.3"/>
    </reaction>
</comment>
<keyword evidence="6" id="KW-0067">ATP-binding</keyword>
<dbReference type="SUPFAM" id="SSF55681">
    <property type="entry name" value="Class II aaRS and biotin synthetases"/>
    <property type="match status" value="1"/>
</dbReference>
<evidence type="ECO:0000256" key="10">
    <source>
        <dbReference type="ARBA" id="ARBA00023146"/>
    </source>
</evidence>
<dbReference type="PANTHER" id="PTHR11451:SF50">
    <property type="entry name" value="THREONINE--TRNA LIGASE, MITOCHONDRIAL"/>
    <property type="match status" value="1"/>
</dbReference>
<dbReference type="Pfam" id="PF03129">
    <property type="entry name" value="HGTP_anticodon"/>
    <property type="match status" value="1"/>
</dbReference>
<evidence type="ECO:0000256" key="3">
    <source>
        <dbReference type="ARBA" id="ARBA00013163"/>
    </source>
</evidence>
<organism evidence="15 16">
    <name type="scientific">Candida metapsilosis</name>
    <dbReference type="NCBI Taxonomy" id="273372"/>
    <lineage>
        <taxon>Eukaryota</taxon>
        <taxon>Fungi</taxon>
        <taxon>Dikarya</taxon>
        <taxon>Ascomycota</taxon>
        <taxon>Saccharomycotina</taxon>
        <taxon>Pichiomycetes</taxon>
        <taxon>Debaryomycetaceae</taxon>
        <taxon>Candida/Lodderomyces clade</taxon>
        <taxon>Candida</taxon>
    </lineage>
</organism>
<dbReference type="Pfam" id="PF08193">
    <property type="entry name" value="INO80_Ies4"/>
    <property type="match status" value="1"/>
</dbReference>
<dbReference type="InterPro" id="IPR033728">
    <property type="entry name" value="ThrRS_core"/>
</dbReference>
<dbReference type="GO" id="GO:0031011">
    <property type="term" value="C:Ino80 complex"/>
    <property type="evidence" value="ECO:0007669"/>
    <property type="project" value="InterPro"/>
</dbReference>
<reference evidence="15 16" key="1">
    <citation type="submission" date="2020-12" db="EMBL/GenBank/DDBJ databases">
        <title>Effect of drift, selection, and recombination on the evolution of hybrid genomes in Candida yeast pathogens.</title>
        <authorList>
            <person name="Mixao V."/>
            <person name="Ksiezopolska E."/>
            <person name="Saus E."/>
            <person name="Boekhout T."/>
            <person name="Gacser A."/>
            <person name="Gabaldon T."/>
        </authorList>
    </citation>
    <scope>NUCLEOTIDE SEQUENCE [LARGE SCALE GENOMIC DNA]</scope>
    <source>
        <strain evidence="15 16">BP57</strain>
    </source>
</reference>
<dbReference type="Proteomes" id="UP000669133">
    <property type="component" value="Unassembled WGS sequence"/>
</dbReference>
<dbReference type="InterPro" id="IPR002320">
    <property type="entry name" value="Thr-tRNA-ligase_IIa"/>
</dbReference>
<keyword evidence="16" id="KW-1185">Reference proteome</keyword>
<feature type="compositionally biased region" description="Low complexity" evidence="13">
    <location>
        <begin position="45"/>
        <end position="73"/>
    </location>
</feature>
<dbReference type="EC" id="6.1.1.3" evidence="3"/>
<keyword evidence="7" id="KW-0648">Protein biosynthesis</keyword>
<dbReference type="Pfam" id="PF00587">
    <property type="entry name" value="tRNA-synt_2b"/>
    <property type="match status" value="1"/>
</dbReference>
<dbReference type="GO" id="GO:0005524">
    <property type="term" value="F:ATP binding"/>
    <property type="evidence" value="ECO:0007669"/>
    <property type="project" value="UniProtKB-KW"/>
</dbReference>
<gene>
    <name evidence="15" type="ORF">I9W82_000844</name>
</gene>
<comment type="subcellular location">
    <subcellularLocation>
        <location evidence="1">Mitochondrion matrix</location>
    </subcellularLocation>
</comment>
<evidence type="ECO:0000256" key="1">
    <source>
        <dbReference type="ARBA" id="ARBA00004305"/>
    </source>
</evidence>
<feature type="domain" description="Aminoacyl-transfer RNA synthetases class-II family profile" evidence="14">
    <location>
        <begin position="168"/>
        <end position="439"/>
    </location>
</feature>
<dbReference type="SUPFAM" id="SSF52954">
    <property type="entry name" value="Class II aaRS ABD-related"/>
    <property type="match status" value="1"/>
</dbReference>
<dbReference type="NCBIfam" id="TIGR00418">
    <property type="entry name" value="thrS"/>
    <property type="match status" value="1"/>
</dbReference>
<dbReference type="EMBL" id="JAEOAQ010000001">
    <property type="protein sequence ID" value="KAG5421752.1"/>
    <property type="molecule type" value="Genomic_DNA"/>
</dbReference>
<proteinExistence type="inferred from homology"/>
<dbReference type="AlphaFoldDB" id="A0A8H7ZGR0"/>
<dbReference type="InterPro" id="IPR002314">
    <property type="entry name" value="aa-tRNA-synt_IIb"/>
</dbReference>
<evidence type="ECO:0000256" key="12">
    <source>
        <dbReference type="ARBA" id="ARBA00049515"/>
    </source>
</evidence>
<keyword evidence="4" id="KW-0436">Ligase</keyword>
<dbReference type="OrthoDB" id="5423599at2759"/>
<dbReference type="InterPro" id="IPR045864">
    <property type="entry name" value="aa-tRNA-synth_II/BPL/LPL"/>
</dbReference>
<dbReference type="RefSeq" id="XP_067550868.1">
    <property type="nucleotide sequence ID" value="XM_067695252.1"/>
</dbReference>
<accession>A0A8H7ZGR0</accession>
<protein>
    <recommendedName>
        <fullName evidence="3">threonine--tRNA ligase</fullName>
        <ecNumber evidence="3">6.1.1.3</ecNumber>
    </recommendedName>
    <alternativeName>
        <fullName evidence="11">Threonyl-tRNA synthetase</fullName>
    </alternativeName>
</protein>
<keyword evidence="9" id="KW-0496">Mitochondrion</keyword>
<evidence type="ECO:0000256" key="13">
    <source>
        <dbReference type="SAM" id="MobiDB-lite"/>
    </source>
</evidence>
<evidence type="ECO:0000256" key="7">
    <source>
        <dbReference type="ARBA" id="ARBA00022917"/>
    </source>
</evidence>
<evidence type="ECO:0000259" key="14">
    <source>
        <dbReference type="PROSITE" id="PS50862"/>
    </source>
</evidence>
<name>A0A8H7ZGR0_9ASCO</name>
<evidence type="ECO:0000256" key="6">
    <source>
        <dbReference type="ARBA" id="ARBA00022840"/>
    </source>
</evidence>